<dbReference type="EMBL" id="MKCS01000001">
    <property type="protein sequence ID" value="OHX12547.1"/>
    <property type="molecule type" value="Genomic_DNA"/>
</dbReference>
<sequence>MLSFESVSSQHLTMLMNWLDSPHVQEFWDNSLEHREDINIFANGRKVESTYFEGIFSYWIGKYEDIPFCLLMTSPISEGDDIPSIWMEFLSKTEKNFSIDFCIGNMSFLGKGLAANALNNFITFFNSKIEPKARVFLIDPDEKNPRAKRVYMKAGFKQVGSFKMPSGYFSGQSTSLMVKVIEH</sequence>
<protein>
    <recommendedName>
        <fullName evidence="3">N-acetyltransferase domain-containing protein</fullName>
    </recommendedName>
</protein>
<accession>A0A1S1WZ13</accession>
<gene>
    <name evidence="1" type="ORF">BI347_02780</name>
</gene>
<dbReference type="InterPro" id="IPR016181">
    <property type="entry name" value="Acyl_CoA_acyltransferase"/>
</dbReference>
<dbReference type="GO" id="GO:0016410">
    <property type="term" value="F:N-acyltransferase activity"/>
    <property type="evidence" value="ECO:0007669"/>
    <property type="project" value="TreeGrafter"/>
</dbReference>
<dbReference type="SUPFAM" id="SSF55729">
    <property type="entry name" value="Acyl-CoA N-acyltransferases (Nat)"/>
    <property type="match status" value="1"/>
</dbReference>
<dbReference type="Proteomes" id="UP000180088">
    <property type="component" value="Unassembled WGS sequence"/>
</dbReference>
<reference evidence="1 2" key="1">
    <citation type="submission" date="2016-09" db="EMBL/GenBank/DDBJ databases">
        <title>Chromobacterium muskegensis sp. nov., an insecticidal bacterium isolated from Sphagnum bogs.</title>
        <authorList>
            <person name="Sparks M.E."/>
            <person name="Blackburn M.B."/>
            <person name="Gundersen-Rindal D.E."/>
            <person name="Mitchell A."/>
            <person name="Farrar R."/>
            <person name="Kuhar D."/>
        </authorList>
    </citation>
    <scope>NUCLEOTIDE SEQUENCE [LARGE SCALE GENOMIC DNA]</scope>
    <source>
        <strain evidence="1 2">37-2</strain>
    </source>
</reference>
<dbReference type="PANTHER" id="PTHR31438">
    <property type="entry name" value="LYSINE N-ACYLTRANSFERASE C17G9.06C-RELATED"/>
    <property type="match status" value="1"/>
</dbReference>
<organism evidence="1 2">
    <name type="scientific">Chromobacterium sphagni</name>
    <dbReference type="NCBI Taxonomy" id="1903179"/>
    <lineage>
        <taxon>Bacteria</taxon>
        <taxon>Pseudomonadati</taxon>
        <taxon>Pseudomonadota</taxon>
        <taxon>Betaproteobacteria</taxon>
        <taxon>Neisseriales</taxon>
        <taxon>Chromobacteriaceae</taxon>
        <taxon>Chromobacterium</taxon>
    </lineage>
</organism>
<proteinExistence type="predicted"/>
<dbReference type="PANTHER" id="PTHR31438:SF1">
    <property type="entry name" value="LYSINE N-ACYLTRANSFERASE C17G9.06C-RELATED"/>
    <property type="match status" value="1"/>
</dbReference>
<dbReference type="RefSeq" id="WP_071115249.1">
    <property type="nucleotide sequence ID" value="NZ_MKCS01000001.1"/>
</dbReference>
<evidence type="ECO:0008006" key="3">
    <source>
        <dbReference type="Google" id="ProtNLM"/>
    </source>
</evidence>
<dbReference type="STRING" id="1903179.BI347_02780"/>
<name>A0A1S1WZ13_9NEIS</name>
<evidence type="ECO:0000313" key="2">
    <source>
        <dbReference type="Proteomes" id="UP000180088"/>
    </source>
</evidence>
<dbReference type="Pfam" id="PF13523">
    <property type="entry name" value="Acetyltransf_8"/>
    <property type="match status" value="1"/>
</dbReference>
<evidence type="ECO:0000313" key="1">
    <source>
        <dbReference type="EMBL" id="OHX12547.1"/>
    </source>
</evidence>
<dbReference type="Gene3D" id="3.40.630.30">
    <property type="match status" value="1"/>
</dbReference>
<dbReference type="AlphaFoldDB" id="A0A1S1WZ13"/>
<comment type="caution">
    <text evidence="1">The sequence shown here is derived from an EMBL/GenBank/DDBJ whole genome shotgun (WGS) entry which is preliminary data.</text>
</comment>
<dbReference type="OrthoDB" id="9087497at2"/>